<keyword evidence="1" id="KW-0472">Membrane</keyword>
<dbReference type="EMBL" id="MU129026">
    <property type="protein sequence ID" value="KAF9509911.1"/>
    <property type="molecule type" value="Genomic_DNA"/>
</dbReference>
<organism evidence="2 3">
    <name type="scientific">Hydnum rufescens UP504</name>
    <dbReference type="NCBI Taxonomy" id="1448309"/>
    <lineage>
        <taxon>Eukaryota</taxon>
        <taxon>Fungi</taxon>
        <taxon>Dikarya</taxon>
        <taxon>Basidiomycota</taxon>
        <taxon>Agaricomycotina</taxon>
        <taxon>Agaricomycetes</taxon>
        <taxon>Cantharellales</taxon>
        <taxon>Hydnaceae</taxon>
        <taxon>Hydnum</taxon>
    </lineage>
</organism>
<proteinExistence type="predicted"/>
<sequence>MPLCCMAVCRESLLCFALARETYQTVFTLSQYLSDVLILMPKIDWLITLLSVAMLTLVFSLGDNSSSALSPSKSIPRNLMVSSGL</sequence>
<keyword evidence="3" id="KW-1185">Reference proteome</keyword>
<accession>A0A9P6AS68</accession>
<protein>
    <submittedName>
        <fullName evidence="2">Uncharacterized protein</fullName>
    </submittedName>
</protein>
<name>A0A9P6AS68_9AGAM</name>
<evidence type="ECO:0000313" key="2">
    <source>
        <dbReference type="EMBL" id="KAF9509911.1"/>
    </source>
</evidence>
<gene>
    <name evidence="2" type="ORF">BS47DRAFT_112200</name>
</gene>
<evidence type="ECO:0000256" key="1">
    <source>
        <dbReference type="SAM" id="Phobius"/>
    </source>
</evidence>
<comment type="caution">
    <text evidence="2">The sequence shown here is derived from an EMBL/GenBank/DDBJ whole genome shotgun (WGS) entry which is preliminary data.</text>
</comment>
<dbReference type="AlphaFoldDB" id="A0A9P6AS68"/>
<evidence type="ECO:0000313" key="3">
    <source>
        <dbReference type="Proteomes" id="UP000886523"/>
    </source>
</evidence>
<feature type="transmembrane region" description="Helical" evidence="1">
    <location>
        <begin position="43"/>
        <end position="62"/>
    </location>
</feature>
<dbReference type="Proteomes" id="UP000886523">
    <property type="component" value="Unassembled WGS sequence"/>
</dbReference>
<keyword evidence="1" id="KW-1133">Transmembrane helix</keyword>
<reference evidence="2" key="1">
    <citation type="journal article" date="2020" name="Nat. Commun.">
        <title>Large-scale genome sequencing of mycorrhizal fungi provides insights into the early evolution of symbiotic traits.</title>
        <authorList>
            <person name="Miyauchi S."/>
            <person name="Kiss E."/>
            <person name="Kuo A."/>
            <person name="Drula E."/>
            <person name="Kohler A."/>
            <person name="Sanchez-Garcia M."/>
            <person name="Morin E."/>
            <person name="Andreopoulos B."/>
            <person name="Barry K.W."/>
            <person name="Bonito G."/>
            <person name="Buee M."/>
            <person name="Carver A."/>
            <person name="Chen C."/>
            <person name="Cichocki N."/>
            <person name="Clum A."/>
            <person name="Culley D."/>
            <person name="Crous P.W."/>
            <person name="Fauchery L."/>
            <person name="Girlanda M."/>
            <person name="Hayes R.D."/>
            <person name="Keri Z."/>
            <person name="LaButti K."/>
            <person name="Lipzen A."/>
            <person name="Lombard V."/>
            <person name="Magnuson J."/>
            <person name="Maillard F."/>
            <person name="Murat C."/>
            <person name="Nolan M."/>
            <person name="Ohm R.A."/>
            <person name="Pangilinan J."/>
            <person name="Pereira M.F."/>
            <person name="Perotto S."/>
            <person name="Peter M."/>
            <person name="Pfister S."/>
            <person name="Riley R."/>
            <person name="Sitrit Y."/>
            <person name="Stielow J.B."/>
            <person name="Szollosi G."/>
            <person name="Zifcakova L."/>
            <person name="Stursova M."/>
            <person name="Spatafora J.W."/>
            <person name="Tedersoo L."/>
            <person name="Vaario L.M."/>
            <person name="Yamada A."/>
            <person name="Yan M."/>
            <person name="Wang P."/>
            <person name="Xu J."/>
            <person name="Bruns T."/>
            <person name="Baldrian P."/>
            <person name="Vilgalys R."/>
            <person name="Dunand C."/>
            <person name="Henrissat B."/>
            <person name="Grigoriev I.V."/>
            <person name="Hibbett D."/>
            <person name="Nagy L.G."/>
            <person name="Martin F.M."/>
        </authorList>
    </citation>
    <scope>NUCLEOTIDE SEQUENCE</scope>
    <source>
        <strain evidence="2">UP504</strain>
    </source>
</reference>
<keyword evidence="1" id="KW-0812">Transmembrane</keyword>